<gene>
    <name evidence="2" type="ORF">V3I07_14645</name>
</gene>
<reference evidence="2 3" key="1">
    <citation type="submission" date="2024-02" db="EMBL/GenBank/DDBJ databases">
        <title>Comparative Genomic Analysis of Flavobacterium Species Causing Columnaris Disease of Freshwater Fish in Thailand: Insights into Virulence and Resistance Mechanisms.</title>
        <authorList>
            <person name="Nguyen D."/>
            <person name="Chokmangmeepisarn P."/>
            <person name="Khianchaikhan K."/>
            <person name="Morishita M."/>
            <person name="Bunnoy A."/>
            <person name="Rodkhum C."/>
        </authorList>
    </citation>
    <scope>NUCLEOTIDE SEQUENCE [LARGE SCALE GENOMIC DNA]</scope>
    <source>
        <strain evidence="2 3">CNRT2201</strain>
    </source>
</reference>
<evidence type="ECO:0000256" key="1">
    <source>
        <dbReference type="SAM" id="Phobius"/>
    </source>
</evidence>
<feature type="transmembrane region" description="Helical" evidence="1">
    <location>
        <begin position="130"/>
        <end position="149"/>
    </location>
</feature>
<comment type="caution">
    <text evidence="2">The sequence shown here is derived from an EMBL/GenBank/DDBJ whole genome shotgun (WGS) entry which is preliminary data.</text>
</comment>
<evidence type="ECO:0000313" key="3">
    <source>
        <dbReference type="Proteomes" id="UP001621706"/>
    </source>
</evidence>
<dbReference type="Proteomes" id="UP001621706">
    <property type="component" value="Unassembled WGS sequence"/>
</dbReference>
<keyword evidence="1" id="KW-0812">Transmembrane</keyword>
<accession>A0ABW8PC28</accession>
<feature type="transmembrane region" description="Helical" evidence="1">
    <location>
        <begin position="89"/>
        <end position="110"/>
    </location>
</feature>
<sequence length="157" mass="18817">MEIIKSKTFKIIVSVLGLIISYKLTEIYLVRNFNYFGESYRKGLGHILTENFAKGSFFIFTRELLTSLFFSSVIYFLIQNNIRTIFKKFIVPIWVLILLAVTIFVGIKKYDIYIWNYDRKDRIIEISLTWYTRALGFLISYLIITKYMLSEKEKHYR</sequence>
<organism evidence="2 3">
    <name type="scientific">Flavobacterium oreochromis</name>
    <dbReference type="NCBI Taxonomy" id="2906078"/>
    <lineage>
        <taxon>Bacteria</taxon>
        <taxon>Pseudomonadati</taxon>
        <taxon>Bacteroidota</taxon>
        <taxon>Flavobacteriia</taxon>
        <taxon>Flavobacteriales</taxon>
        <taxon>Flavobacteriaceae</taxon>
        <taxon>Flavobacterium</taxon>
    </lineage>
</organism>
<dbReference type="EMBL" id="JAZGZP010000030">
    <property type="protein sequence ID" value="MFK7002121.1"/>
    <property type="molecule type" value="Genomic_DNA"/>
</dbReference>
<protein>
    <recommendedName>
        <fullName evidence="4">Exosortase K</fullName>
    </recommendedName>
</protein>
<proteinExistence type="predicted"/>
<evidence type="ECO:0008006" key="4">
    <source>
        <dbReference type="Google" id="ProtNLM"/>
    </source>
</evidence>
<keyword evidence="1" id="KW-0472">Membrane</keyword>
<dbReference type="RefSeq" id="WP_123902182.1">
    <property type="nucleotide sequence ID" value="NZ_JAZGZP010000030.1"/>
</dbReference>
<feature type="transmembrane region" description="Helical" evidence="1">
    <location>
        <begin position="57"/>
        <end position="77"/>
    </location>
</feature>
<keyword evidence="3" id="KW-1185">Reference proteome</keyword>
<evidence type="ECO:0000313" key="2">
    <source>
        <dbReference type="EMBL" id="MFK7002121.1"/>
    </source>
</evidence>
<name>A0ABW8PC28_9FLAO</name>
<feature type="transmembrane region" description="Helical" evidence="1">
    <location>
        <begin position="12"/>
        <end position="30"/>
    </location>
</feature>
<keyword evidence="1" id="KW-1133">Transmembrane helix</keyword>